<dbReference type="InterPro" id="IPR036465">
    <property type="entry name" value="vWFA_dom_sf"/>
</dbReference>
<accession>A0A8R1YSE4</accession>
<feature type="compositionally biased region" description="Polar residues" evidence="1">
    <location>
        <begin position="166"/>
        <end position="185"/>
    </location>
</feature>
<feature type="region of interest" description="Disordered" evidence="1">
    <location>
        <begin position="110"/>
        <end position="188"/>
    </location>
</feature>
<reference evidence="3" key="1">
    <citation type="journal article" date="2008" name="Nat. Genet.">
        <title>The Pristionchus pacificus genome provides a unique perspective on nematode lifestyle and parasitism.</title>
        <authorList>
            <person name="Dieterich C."/>
            <person name="Clifton S.W."/>
            <person name="Schuster L.N."/>
            <person name="Chinwalla A."/>
            <person name="Delehaunty K."/>
            <person name="Dinkelacker I."/>
            <person name="Fulton L."/>
            <person name="Fulton R."/>
            <person name="Godfrey J."/>
            <person name="Minx P."/>
            <person name="Mitreva M."/>
            <person name="Roeseler W."/>
            <person name="Tian H."/>
            <person name="Witte H."/>
            <person name="Yang S.P."/>
            <person name="Wilson R.K."/>
            <person name="Sommer R.J."/>
        </authorList>
    </citation>
    <scope>NUCLEOTIDE SEQUENCE [LARGE SCALE GENOMIC DNA]</scope>
    <source>
        <strain evidence="3">PS312</strain>
    </source>
</reference>
<feature type="compositionally biased region" description="Basic and acidic residues" evidence="1">
    <location>
        <begin position="115"/>
        <end position="127"/>
    </location>
</feature>
<evidence type="ECO:0000256" key="1">
    <source>
        <dbReference type="SAM" id="MobiDB-lite"/>
    </source>
</evidence>
<gene>
    <name evidence="2" type="primary">WBGene00276482</name>
</gene>
<dbReference type="AlphaFoldDB" id="A0A2A6CHE4"/>
<protein>
    <submittedName>
        <fullName evidence="2">Uncharacterized protein</fullName>
    </submittedName>
</protein>
<dbReference type="Proteomes" id="UP000005239">
    <property type="component" value="Unassembled WGS sequence"/>
</dbReference>
<keyword evidence="3" id="KW-1185">Reference proteome</keyword>
<evidence type="ECO:0000313" key="2">
    <source>
        <dbReference type="EnsemblMetazoa" id="PPA38113.1"/>
    </source>
</evidence>
<dbReference type="EnsemblMetazoa" id="PPA38113.1">
    <property type="protein sequence ID" value="PPA38113.1"/>
    <property type="gene ID" value="WBGene00276482"/>
</dbReference>
<name>A0A2A6CHE4_PRIPA</name>
<reference evidence="2" key="2">
    <citation type="submission" date="2022-06" db="UniProtKB">
        <authorList>
            <consortium name="EnsemblMetazoa"/>
        </authorList>
    </citation>
    <scope>IDENTIFICATION</scope>
    <source>
        <strain evidence="2">PS312</strain>
    </source>
</reference>
<dbReference type="SUPFAM" id="SSF53300">
    <property type="entry name" value="vWA-like"/>
    <property type="match status" value="1"/>
</dbReference>
<evidence type="ECO:0000313" key="3">
    <source>
        <dbReference type="Proteomes" id="UP000005239"/>
    </source>
</evidence>
<feature type="compositionally biased region" description="Basic and acidic residues" evidence="1">
    <location>
        <begin position="156"/>
        <end position="165"/>
    </location>
</feature>
<proteinExistence type="predicted"/>
<accession>A0A2A6CHE4</accession>
<organism evidence="2 3">
    <name type="scientific">Pristionchus pacificus</name>
    <name type="common">Parasitic nematode worm</name>
    <dbReference type="NCBI Taxonomy" id="54126"/>
    <lineage>
        <taxon>Eukaryota</taxon>
        <taxon>Metazoa</taxon>
        <taxon>Ecdysozoa</taxon>
        <taxon>Nematoda</taxon>
        <taxon>Chromadorea</taxon>
        <taxon>Rhabditida</taxon>
        <taxon>Rhabditina</taxon>
        <taxon>Diplogasteromorpha</taxon>
        <taxon>Diplogasteroidea</taxon>
        <taxon>Neodiplogasteridae</taxon>
        <taxon>Pristionchus</taxon>
    </lineage>
</organism>
<sequence length="607" mass="68869">ICFVSVLGNINLVENGDKITIEWTKTDKLQPLRRFGQRPQGQHSRRLMRHCRNGSRLQVNRLSQPHLMRQFQHPEPLWKNKELLTKGARLNRTKHLRNIDRLNVQLRSTVPASEVTERNETSTEHSSTEPSVPTEGEVTTEVAPITMTASLSRTGTTKEEQKTTDEWNSTESIETSTEYPSTERATTGMPPSIFSTFIDCREQYSPDFIFLLDAAVMKDRERTTTLIRGFFSNIEADSCNNLILISFSKRFQLVLIPITPLSHLSFGTVENALHKINYTDFNHLTYALSFVAERVLNKLPWREAVRERIVVVIATAEGSSNEQWRIDHQSNTPSYRADIMDLYGAQLMLVTIGQPLFPMFKFVAPPDETVSIDSFENLGSQPIDELCCRIAACGRNPRPTAPSETCQVVKERQIIKKTVYPNCAVKPKKDTDFVFLVDRANLKHQDRIEKLVLSFGSLINPLNTQNRVYLGSYGNRSTMHYGLTNYQIAVEFRKIGYELGSDISDGIINLGYWAFGHDGWRDQSRDRVMIIIAGGAPSLATQPTNHLHECRNPSGSSLGCLGARIFFMTIGDLPMDILKFVAPANETVNIPDIENHPMEEFKRRFCL</sequence>